<gene>
    <name evidence="4" type="ORF">TWF102_006741</name>
    <name evidence="5" type="ORF">TWF703_002394</name>
</gene>
<feature type="region of interest" description="Disordered" evidence="2">
    <location>
        <begin position="1"/>
        <end position="26"/>
    </location>
</feature>
<evidence type="ECO:0000259" key="3">
    <source>
        <dbReference type="PROSITE" id="PS00028"/>
    </source>
</evidence>
<name>A0A7C8NYV4_ORBOL</name>
<evidence type="ECO:0000313" key="7">
    <source>
        <dbReference type="Proteomes" id="UP000480548"/>
    </source>
</evidence>
<dbReference type="InterPro" id="IPR013087">
    <property type="entry name" value="Znf_C2H2_type"/>
</dbReference>
<feature type="region of interest" description="Disordered" evidence="2">
    <location>
        <begin position="179"/>
        <end position="235"/>
    </location>
</feature>
<dbReference type="Gene3D" id="1.20.5.340">
    <property type="match status" value="1"/>
</dbReference>
<evidence type="ECO:0000256" key="2">
    <source>
        <dbReference type="SAM" id="MobiDB-lite"/>
    </source>
</evidence>
<protein>
    <recommendedName>
        <fullName evidence="3">C2H2-type domain-containing protein</fullName>
    </recommendedName>
</protein>
<comment type="caution">
    <text evidence="5">The sequence shown here is derived from an EMBL/GenBank/DDBJ whole genome shotgun (WGS) entry which is preliminary data.</text>
</comment>
<sequence length="343" mass="38079">MGLSSRSSVDSTDRNVPSTTSIDDGSFETPLVFCEASYPDFASPSFPSPAINMSEIFELELDTFGPDSLDLFMGLNSSASTAENSGLDVSQGSEKSKSAERSQKGVKRKYSTQDCRICTKSFPSLRTLGDHMLRLHNIKIFKCENCEYESSRGDNVRVHQRKCKAVPKEGIGAPKRHRVSMKSLTKSPATTDLGTAPETTSGLSLENDSSSEIHKRVTHETTPGPRHSNNSDSDIANSISRDILNIPPTDIQLNIRPVDPEISGPGVYDDRIGKLIDKILQLEEENKQLKEDNERLKEKIKQSKGNTKDGLERLRKELEDSQFEASLWKRTSLELHSSYRGIV</sequence>
<dbReference type="PROSITE" id="PS00028">
    <property type="entry name" value="ZINC_FINGER_C2H2_1"/>
    <property type="match status" value="1"/>
</dbReference>
<feature type="compositionally biased region" description="Basic and acidic residues" evidence="2">
    <location>
        <begin position="94"/>
        <end position="103"/>
    </location>
</feature>
<proteinExistence type="predicted"/>
<evidence type="ECO:0000313" key="5">
    <source>
        <dbReference type="EMBL" id="KAF3120629.1"/>
    </source>
</evidence>
<dbReference type="EMBL" id="WIQZ01000149">
    <property type="protein sequence ID" value="KAF3120629.1"/>
    <property type="molecule type" value="Genomic_DNA"/>
</dbReference>
<dbReference type="Proteomes" id="UP000475325">
    <property type="component" value="Unassembled WGS sequence"/>
</dbReference>
<feature type="region of interest" description="Disordered" evidence="2">
    <location>
        <begin position="81"/>
        <end position="107"/>
    </location>
</feature>
<feature type="compositionally biased region" description="Polar residues" evidence="2">
    <location>
        <begin position="81"/>
        <end position="93"/>
    </location>
</feature>
<dbReference type="InterPro" id="IPR036236">
    <property type="entry name" value="Znf_C2H2_sf"/>
</dbReference>
<feature type="compositionally biased region" description="Polar residues" evidence="2">
    <location>
        <begin position="1"/>
        <end position="23"/>
    </location>
</feature>
<evidence type="ECO:0000313" key="4">
    <source>
        <dbReference type="EMBL" id="KAF3096113.1"/>
    </source>
</evidence>
<feature type="coiled-coil region" evidence="1">
    <location>
        <begin position="272"/>
        <end position="331"/>
    </location>
</feature>
<dbReference type="EMBL" id="WIQW01000038">
    <property type="protein sequence ID" value="KAF3096113.1"/>
    <property type="molecule type" value="Genomic_DNA"/>
</dbReference>
<accession>A0A7C8NYV4</accession>
<feature type="compositionally biased region" description="Polar residues" evidence="2">
    <location>
        <begin position="182"/>
        <end position="210"/>
    </location>
</feature>
<dbReference type="SUPFAM" id="SSF57667">
    <property type="entry name" value="beta-beta-alpha zinc fingers"/>
    <property type="match status" value="1"/>
</dbReference>
<organism evidence="5 7">
    <name type="scientific">Orbilia oligospora</name>
    <name type="common">Nematode-trapping fungus</name>
    <name type="synonym">Arthrobotrys oligospora</name>
    <dbReference type="NCBI Taxonomy" id="2813651"/>
    <lineage>
        <taxon>Eukaryota</taxon>
        <taxon>Fungi</taxon>
        <taxon>Dikarya</taxon>
        <taxon>Ascomycota</taxon>
        <taxon>Pezizomycotina</taxon>
        <taxon>Orbiliomycetes</taxon>
        <taxon>Orbiliales</taxon>
        <taxon>Orbiliaceae</taxon>
        <taxon>Orbilia</taxon>
    </lineage>
</organism>
<dbReference type="Proteomes" id="UP000480548">
    <property type="component" value="Unassembled WGS sequence"/>
</dbReference>
<reference evidence="6 7" key="1">
    <citation type="submission" date="2019-06" db="EMBL/GenBank/DDBJ databases">
        <authorList>
            <person name="Palmer J.M."/>
        </authorList>
    </citation>
    <scope>NUCLEOTIDE SEQUENCE [LARGE SCALE GENOMIC DNA]</scope>
    <source>
        <strain evidence="4 6">TWF102</strain>
        <strain evidence="5 7">TWF703</strain>
    </source>
</reference>
<dbReference type="AlphaFoldDB" id="A0A7C8NYV4"/>
<evidence type="ECO:0000313" key="6">
    <source>
        <dbReference type="Proteomes" id="UP000475325"/>
    </source>
</evidence>
<feature type="domain" description="C2H2-type" evidence="3">
    <location>
        <begin position="115"/>
        <end position="136"/>
    </location>
</feature>
<evidence type="ECO:0000256" key="1">
    <source>
        <dbReference type="SAM" id="Coils"/>
    </source>
</evidence>
<dbReference type="Gene3D" id="3.30.160.60">
    <property type="entry name" value="Classic Zinc Finger"/>
    <property type="match status" value="1"/>
</dbReference>
<keyword evidence="1" id="KW-0175">Coiled coil</keyword>